<dbReference type="EMBL" id="JAACJO010000008">
    <property type="protein sequence ID" value="KAF5355172.1"/>
    <property type="molecule type" value="Genomic_DNA"/>
</dbReference>
<feature type="compositionally biased region" description="Acidic residues" evidence="19">
    <location>
        <begin position="769"/>
        <end position="778"/>
    </location>
</feature>
<keyword evidence="11" id="KW-0238">DNA-binding</keyword>
<feature type="compositionally biased region" description="Acidic residues" evidence="19">
    <location>
        <begin position="1704"/>
        <end position="1723"/>
    </location>
</feature>
<feature type="compositionally biased region" description="Polar residues" evidence="19">
    <location>
        <begin position="45"/>
        <end position="55"/>
    </location>
</feature>
<evidence type="ECO:0000256" key="7">
    <source>
        <dbReference type="ARBA" id="ARBA00022806"/>
    </source>
</evidence>
<dbReference type="CDD" id="cd18793">
    <property type="entry name" value="SF2_C_SNF"/>
    <property type="match status" value="1"/>
</dbReference>
<evidence type="ECO:0000259" key="21">
    <source>
        <dbReference type="PROSITE" id="PS51194"/>
    </source>
</evidence>
<feature type="compositionally biased region" description="Acidic residues" evidence="19">
    <location>
        <begin position="881"/>
        <end position="896"/>
    </location>
</feature>
<keyword evidence="13" id="KW-0804">Transcription</keyword>
<evidence type="ECO:0000256" key="12">
    <source>
        <dbReference type="ARBA" id="ARBA00023159"/>
    </source>
</evidence>
<keyword evidence="5" id="KW-0547">Nucleotide-binding</keyword>
<feature type="compositionally biased region" description="Basic and acidic residues" evidence="19">
    <location>
        <begin position="747"/>
        <end position="757"/>
    </location>
</feature>
<dbReference type="SMART" id="SM00490">
    <property type="entry name" value="HELICc"/>
    <property type="match status" value="1"/>
</dbReference>
<feature type="region of interest" description="Disordered" evidence="19">
    <location>
        <begin position="449"/>
        <end position="469"/>
    </location>
</feature>
<dbReference type="InterPro" id="IPR014001">
    <property type="entry name" value="Helicase_ATP-bd"/>
</dbReference>
<keyword evidence="12" id="KW-0010">Activator</keyword>
<keyword evidence="10" id="KW-0805">Transcription regulation</keyword>
<dbReference type="SMART" id="SM00487">
    <property type="entry name" value="DEXDc"/>
    <property type="match status" value="1"/>
</dbReference>
<feature type="region of interest" description="Disordered" evidence="19">
    <location>
        <begin position="1663"/>
        <end position="1724"/>
    </location>
</feature>
<evidence type="ECO:0000256" key="8">
    <source>
        <dbReference type="ARBA" id="ARBA00022840"/>
    </source>
</evidence>
<keyword evidence="6" id="KW-0378">Hydrolase</keyword>
<dbReference type="SUPFAM" id="SSF52540">
    <property type="entry name" value="P-loop containing nucleoside triphosphate hydrolases"/>
    <property type="match status" value="2"/>
</dbReference>
<feature type="compositionally biased region" description="Basic and acidic residues" evidence="19">
    <location>
        <begin position="187"/>
        <end position="208"/>
    </location>
</feature>
<evidence type="ECO:0000313" key="22">
    <source>
        <dbReference type="EMBL" id="KAF5355172.1"/>
    </source>
</evidence>
<feature type="domain" description="Helicase C-terminal" evidence="21">
    <location>
        <begin position="1461"/>
        <end position="1614"/>
    </location>
</feature>
<dbReference type="GO" id="GO:0016887">
    <property type="term" value="F:ATP hydrolysis activity"/>
    <property type="evidence" value="ECO:0007669"/>
    <property type="project" value="TreeGrafter"/>
</dbReference>
<feature type="region of interest" description="Disordered" evidence="19">
    <location>
        <begin position="1"/>
        <end position="58"/>
    </location>
</feature>
<comment type="subunit">
    <text evidence="3">Component of the SWR1 chromatin-remodeling complex.</text>
</comment>
<evidence type="ECO:0000256" key="17">
    <source>
        <dbReference type="ARBA" id="ARBA00047995"/>
    </source>
</evidence>
<feature type="compositionally biased region" description="Acidic residues" evidence="19">
    <location>
        <begin position="644"/>
        <end position="669"/>
    </location>
</feature>
<feature type="region of interest" description="Disordered" evidence="19">
    <location>
        <begin position="808"/>
        <end position="903"/>
    </location>
</feature>
<comment type="caution">
    <text evidence="22">The sequence shown here is derived from an EMBL/GenBank/DDBJ whole genome shotgun (WGS) entry which is preliminary data.</text>
</comment>
<evidence type="ECO:0000256" key="16">
    <source>
        <dbReference type="ARBA" id="ARBA00040599"/>
    </source>
</evidence>
<comment type="catalytic activity">
    <reaction evidence="17">
        <text>ATP + H2O = ADP + phosphate + H(+)</text>
        <dbReference type="Rhea" id="RHEA:13065"/>
        <dbReference type="ChEBI" id="CHEBI:15377"/>
        <dbReference type="ChEBI" id="CHEBI:15378"/>
        <dbReference type="ChEBI" id="CHEBI:30616"/>
        <dbReference type="ChEBI" id="CHEBI:43474"/>
        <dbReference type="ChEBI" id="CHEBI:456216"/>
        <dbReference type="EC" id="3.6.4.12"/>
    </reaction>
</comment>
<evidence type="ECO:0000256" key="1">
    <source>
        <dbReference type="ARBA" id="ARBA00004123"/>
    </source>
</evidence>
<feature type="domain" description="Helicase ATP-binding" evidence="20">
    <location>
        <begin position="943"/>
        <end position="1108"/>
    </location>
</feature>
<dbReference type="GO" id="GO:0042393">
    <property type="term" value="F:histone binding"/>
    <property type="evidence" value="ECO:0007669"/>
    <property type="project" value="TreeGrafter"/>
</dbReference>
<keyword evidence="14" id="KW-0539">Nucleus</keyword>
<evidence type="ECO:0000256" key="2">
    <source>
        <dbReference type="ARBA" id="ARBA00009220"/>
    </source>
</evidence>
<sequence>MNGRHSTGSRAGREVGSPAKSLRGREKGKATTNVGVDRAVASGSAPAQSIVSSGDSVDRTLEEERNALVAEKQAQLQGIFNKHDDMVRELYQMYNYKLMLAYDPQVVKSENTTAFINWKSQYDLIENVSSQAGSSRRTRGTRSEQLSVISHLTSQPPIPSQKSTARASKDKLRADAIQGIITATVGKVHDHGKRTTHDKHAGVEKVSTKDPAAPPAPGIEPKKDRSRGKAQGGRAVLSAIDVDQTGHPAPPSISAPSVRRTRTKDHTAPKSKISTEHTGSKREKAPPEPRPESISITLGRRSTRHRAETGDEPPPKKAKITVEMPLVEEHLNLEPPARTPKFVAKGLKLKGAEVPHQPIPAPPPVSPSPFSKIKRVKLVVRRPPPSYSHHRQRPLPPKHGSSLTKFLGSYKTLGDEEMNEEKTTKRALAEARIRKQEAEFRRQGRFIPGTDVLFGSDPGTLPYDPPKRTTTDTWDDIVKIVTARRAKAPKKPIGQQIAGQIASKIQVYWDAQETKKDKARAQEEKRLRALAKATMKMVITEWKKAVYHVREQERLRSEAEERKRGHEHLDAILDQSGQLLETQQGDLRRARSRSGSMDMDRWGDDEDEDEDEEGTDTGSADEDADEIERATEDVEGEPSVLADEPVEEQSDVEEEIQEEEDEEEEEDIGESTARLLGPLADQSSASASQIFEGEGLTDEVHDADVTTHEPSPQLRTSPTTGTDEVDRTDSRVSILPSSPTQPTEVLSPEREMSKEIDDVSTPETRPPGEDVEDMDGLEDERQTDYVASSRIEMVDADAIETAGYAAVALLESKDEGEKGEEEEEAEEEEEEAEVGNLIPREEEEEEEEEPLEKDEEGLAQTSEPTEPAATRVEQEMGEDKVVDEDQTEEMELQEESSDSHLPDYLQPFAVARVDWNLEEKVKPPLLLRGVLRPYQHSGLEWLASLHSNNLNGILADEMGLGKTIQTISLLAHLACDRGIWGPHLIIVPTSVLLNWEMEFKKFLPGFKVLSYHGTTKRRKELRQGWNDKYHFNVCITSYTLASRDAHIFKRKPWYYMVLDEAHMIKNFKSQRWNILLMFRSFRRLLLTGTPLQNNLTELWALLQFLMSGSNFANLKEFGDWFSNPLEKAIETGSVLDDETMQRVTKLHTVLRPYLLRRLKRDVEKELPSKFEHLVLCPLSKRQRFLYDEFMSRAQTRDDLQSGVYQKIANVLMQLRKVCNHPDLFEVRPIVTSFAMQRSAVADFEIKELLIRRRWFEVEDEKVNLDLLGYRFIDQQDEPLLTAVETRRLSASLQMPHLGDQPGEPPPKDTRTIAGYRRYKAYMREVEEMSYWKHTAYLNELKCSRQPIYSSETISVVRQCYKPLVPLSAVSLRHDYAGLVRPAHRAVLSYAERAGAMMDQVKQFAFVTPSVVALDLPRLALGAHESQLQSLPLEFDEILHPLSVKLQIAFPDPSLLHYDCGKLQQLKNLLQEKKAGGHRILIFTQMTRILDILEIFLNLHGYLYLRLDGATKIEDRQYITERFNADPRIFCFIASSRSGGVGINLTGADTVVFYDSDFNPQMDKQCEDRAHRIGQIRDVHIYRFVSQHTVEESMLRKANQKRSLDDLVIQKGEFDWRAIFADGGDGDATNSAGTALTKALGEFEDVEDARAAALAAREEFAMEGADNDDFGAEASESAPGLRSRSRTVANDGEQTPDVVPAAEMREEEVEMGEEEAEYDQDGEEGGTIVDYMLTVVQREYGDFFKDWRL</sequence>
<reference evidence="22 23" key="1">
    <citation type="journal article" date="2020" name="ISME J.">
        <title>Uncovering the hidden diversity of litter-decomposition mechanisms in mushroom-forming fungi.</title>
        <authorList>
            <person name="Floudas D."/>
            <person name="Bentzer J."/>
            <person name="Ahren D."/>
            <person name="Johansson T."/>
            <person name="Persson P."/>
            <person name="Tunlid A."/>
        </authorList>
    </citation>
    <scope>NUCLEOTIDE SEQUENCE [LARGE SCALE GENOMIC DNA]</scope>
    <source>
        <strain evidence="22 23">CBS 146.42</strain>
    </source>
</reference>
<dbReference type="Gene3D" id="3.40.50.300">
    <property type="entry name" value="P-loop containing nucleotide triphosphate hydrolases"/>
    <property type="match status" value="1"/>
</dbReference>
<evidence type="ECO:0000256" key="18">
    <source>
        <dbReference type="ARBA" id="ARBA00074297"/>
    </source>
</evidence>
<dbReference type="PANTHER" id="PTHR45685:SF1">
    <property type="entry name" value="HELICASE SRCAP"/>
    <property type="match status" value="1"/>
</dbReference>
<feature type="compositionally biased region" description="Polar residues" evidence="19">
    <location>
        <begin position="735"/>
        <end position="744"/>
    </location>
</feature>
<keyword evidence="23" id="KW-1185">Reference proteome</keyword>
<evidence type="ECO:0000256" key="14">
    <source>
        <dbReference type="ARBA" id="ARBA00023242"/>
    </source>
</evidence>
<dbReference type="Pfam" id="PF00271">
    <property type="entry name" value="Helicase_C"/>
    <property type="match status" value="1"/>
</dbReference>
<accession>A0A8H5D7P3</accession>
<evidence type="ECO:0000256" key="5">
    <source>
        <dbReference type="ARBA" id="ARBA00022741"/>
    </source>
</evidence>
<evidence type="ECO:0000256" key="4">
    <source>
        <dbReference type="ARBA" id="ARBA00012551"/>
    </source>
</evidence>
<dbReference type="Pfam" id="PF00176">
    <property type="entry name" value="SNF2-rel_dom"/>
    <property type="match status" value="1"/>
</dbReference>
<feature type="compositionally biased region" description="Polar residues" evidence="19">
    <location>
        <begin position="149"/>
        <end position="166"/>
    </location>
</feature>
<dbReference type="GO" id="GO:0005524">
    <property type="term" value="F:ATP binding"/>
    <property type="evidence" value="ECO:0007669"/>
    <property type="project" value="UniProtKB-KW"/>
</dbReference>
<dbReference type="InterPro" id="IPR038718">
    <property type="entry name" value="SNF2-like_sf"/>
</dbReference>
<dbReference type="InterPro" id="IPR001650">
    <property type="entry name" value="Helicase_C-like"/>
</dbReference>
<dbReference type="GO" id="GO:0000812">
    <property type="term" value="C:Swr1 complex"/>
    <property type="evidence" value="ECO:0007669"/>
    <property type="project" value="TreeGrafter"/>
</dbReference>
<feature type="region of interest" description="Disordered" evidence="19">
    <location>
        <begin position="149"/>
        <end position="170"/>
    </location>
</feature>
<dbReference type="InterPro" id="IPR027417">
    <property type="entry name" value="P-loop_NTPase"/>
</dbReference>
<feature type="compositionally biased region" description="Polar residues" evidence="19">
    <location>
        <begin position="708"/>
        <end position="722"/>
    </location>
</feature>
<feature type="compositionally biased region" description="Basic and acidic residues" evidence="19">
    <location>
        <begin position="264"/>
        <end position="291"/>
    </location>
</feature>
<evidence type="ECO:0000256" key="3">
    <source>
        <dbReference type="ARBA" id="ARBA00011826"/>
    </source>
</evidence>
<comment type="similarity">
    <text evidence="2">Belongs to the SNF2/RAD54 helicase family. SWR1 subfamily.</text>
</comment>
<feature type="region of interest" description="Disordered" evidence="19">
    <location>
        <begin position="183"/>
        <end position="322"/>
    </location>
</feature>
<proteinExistence type="inferred from homology"/>
<dbReference type="GO" id="GO:0006338">
    <property type="term" value="P:chromatin remodeling"/>
    <property type="evidence" value="ECO:0007669"/>
    <property type="project" value="TreeGrafter"/>
</dbReference>
<evidence type="ECO:0000256" key="13">
    <source>
        <dbReference type="ARBA" id="ARBA00023163"/>
    </source>
</evidence>
<protein>
    <recommendedName>
        <fullName evidence="16">Helicase SWR1</fullName>
        <ecNumber evidence="4">3.6.4.12</ecNumber>
    </recommendedName>
    <alternativeName>
        <fullName evidence="18">Helicase swr1</fullName>
    </alternativeName>
</protein>
<dbReference type="OrthoDB" id="372624at2759"/>
<evidence type="ECO:0000256" key="15">
    <source>
        <dbReference type="ARBA" id="ARBA00037570"/>
    </source>
</evidence>
<dbReference type="InterPro" id="IPR049730">
    <property type="entry name" value="SNF2/RAD54-like_C"/>
</dbReference>
<dbReference type="FunFam" id="3.40.50.10810:FF:000051">
    <property type="entry name" value="Helicase SWR1"/>
    <property type="match status" value="1"/>
</dbReference>
<dbReference type="InterPro" id="IPR000330">
    <property type="entry name" value="SNF2_N"/>
</dbReference>
<gene>
    <name evidence="22" type="ORF">D9756_005695</name>
</gene>
<evidence type="ECO:0000313" key="23">
    <source>
        <dbReference type="Proteomes" id="UP000559027"/>
    </source>
</evidence>
<evidence type="ECO:0000256" key="10">
    <source>
        <dbReference type="ARBA" id="ARBA00023015"/>
    </source>
</evidence>
<dbReference type="PROSITE" id="PS51192">
    <property type="entry name" value="HELICASE_ATP_BIND_1"/>
    <property type="match status" value="1"/>
</dbReference>
<feature type="region of interest" description="Disordered" evidence="19">
    <location>
        <begin position="383"/>
        <end position="403"/>
    </location>
</feature>
<feature type="region of interest" description="Disordered" evidence="19">
    <location>
        <begin position="558"/>
        <end position="781"/>
    </location>
</feature>
<feature type="compositionally biased region" description="Basic and acidic residues" evidence="19">
    <location>
        <begin position="558"/>
        <end position="571"/>
    </location>
</feature>
<feature type="compositionally biased region" description="Basic and acidic residues" evidence="19">
    <location>
        <begin position="305"/>
        <end position="315"/>
    </location>
</feature>
<comment type="function">
    <text evidence="15">Catalytic component of the SWR1 complex which mediates the ATP-dependent exchange of histone H2A for the H2A variant HZT1 leading to transcriptional regulation of selected genes by chromatin remodeling.</text>
</comment>
<feature type="compositionally biased region" description="Acidic residues" evidence="19">
    <location>
        <begin position="841"/>
        <end position="857"/>
    </location>
</feature>
<feature type="compositionally biased region" description="Acidic residues" evidence="19">
    <location>
        <begin position="817"/>
        <end position="833"/>
    </location>
</feature>
<dbReference type="GO" id="GO:0003678">
    <property type="term" value="F:DNA helicase activity"/>
    <property type="evidence" value="ECO:0007669"/>
    <property type="project" value="UniProtKB-EC"/>
</dbReference>
<dbReference type="EC" id="3.6.4.12" evidence="4"/>
<dbReference type="GO" id="GO:0003677">
    <property type="term" value="F:DNA binding"/>
    <property type="evidence" value="ECO:0007669"/>
    <property type="project" value="UniProtKB-KW"/>
</dbReference>
<keyword evidence="8" id="KW-0067">ATP-binding</keyword>
<evidence type="ECO:0000256" key="11">
    <source>
        <dbReference type="ARBA" id="ARBA00023125"/>
    </source>
</evidence>
<keyword evidence="9" id="KW-0156">Chromatin regulator</keyword>
<evidence type="ECO:0000256" key="19">
    <source>
        <dbReference type="SAM" id="MobiDB-lite"/>
    </source>
</evidence>
<dbReference type="Gene3D" id="3.40.50.10810">
    <property type="entry name" value="Tandem AAA-ATPase domain"/>
    <property type="match status" value="1"/>
</dbReference>
<comment type="subcellular location">
    <subcellularLocation>
        <location evidence="1">Nucleus</location>
    </subcellularLocation>
</comment>
<keyword evidence="7" id="KW-0347">Helicase</keyword>
<organism evidence="22 23">
    <name type="scientific">Leucocoprinus leucothites</name>
    <dbReference type="NCBI Taxonomy" id="201217"/>
    <lineage>
        <taxon>Eukaryota</taxon>
        <taxon>Fungi</taxon>
        <taxon>Dikarya</taxon>
        <taxon>Basidiomycota</taxon>
        <taxon>Agaricomycotina</taxon>
        <taxon>Agaricomycetes</taxon>
        <taxon>Agaricomycetidae</taxon>
        <taxon>Agaricales</taxon>
        <taxon>Agaricineae</taxon>
        <taxon>Agaricaceae</taxon>
        <taxon>Leucocoprinus</taxon>
    </lineage>
</organism>
<evidence type="ECO:0000256" key="6">
    <source>
        <dbReference type="ARBA" id="ARBA00022801"/>
    </source>
</evidence>
<feature type="compositionally biased region" description="Basic and acidic residues" evidence="19">
    <location>
        <begin position="698"/>
        <end position="707"/>
    </location>
</feature>
<dbReference type="Proteomes" id="UP000559027">
    <property type="component" value="Unassembled WGS sequence"/>
</dbReference>
<name>A0A8H5D7P3_9AGAR</name>
<evidence type="ECO:0000259" key="20">
    <source>
        <dbReference type="PROSITE" id="PS51192"/>
    </source>
</evidence>
<dbReference type="PANTHER" id="PTHR45685">
    <property type="entry name" value="HELICASE SRCAP-RELATED"/>
    <property type="match status" value="1"/>
</dbReference>
<dbReference type="InterPro" id="IPR050520">
    <property type="entry name" value="INO80/SWR1_helicase"/>
</dbReference>
<feature type="compositionally biased region" description="Polar residues" evidence="19">
    <location>
        <begin position="575"/>
        <end position="585"/>
    </location>
</feature>
<dbReference type="PROSITE" id="PS51194">
    <property type="entry name" value="HELICASE_CTER"/>
    <property type="match status" value="1"/>
</dbReference>
<evidence type="ECO:0000256" key="9">
    <source>
        <dbReference type="ARBA" id="ARBA00022853"/>
    </source>
</evidence>
<feature type="compositionally biased region" description="Acidic residues" evidence="19">
    <location>
        <begin position="603"/>
        <end position="626"/>
    </location>
</feature>